<dbReference type="Proteomes" id="UP000279236">
    <property type="component" value="Unassembled WGS sequence"/>
</dbReference>
<accession>A0A427XQT5</accession>
<dbReference type="EMBL" id="RSCE01000007">
    <property type="protein sequence ID" value="RSH81158.1"/>
    <property type="molecule type" value="Genomic_DNA"/>
</dbReference>
<feature type="compositionally biased region" description="Basic residues" evidence="1">
    <location>
        <begin position="338"/>
        <end position="357"/>
    </location>
</feature>
<proteinExistence type="predicted"/>
<gene>
    <name evidence="2" type="ORF">EHS24_008595</name>
</gene>
<organism evidence="2 3">
    <name type="scientific">Apiotrichum porosum</name>
    <dbReference type="NCBI Taxonomy" id="105984"/>
    <lineage>
        <taxon>Eukaryota</taxon>
        <taxon>Fungi</taxon>
        <taxon>Dikarya</taxon>
        <taxon>Basidiomycota</taxon>
        <taxon>Agaricomycotina</taxon>
        <taxon>Tremellomycetes</taxon>
        <taxon>Trichosporonales</taxon>
        <taxon>Trichosporonaceae</taxon>
        <taxon>Apiotrichum</taxon>
    </lineage>
</organism>
<sequence length="381" mass="42321">MVRYRPGSSAAKPFRKKTFHKAKRHNLVLNISERHSIGENQFEILLAALTSSSGTYKENVGLAACFQCRRSGIPCYSEADAPNDPDLPDHCANRNYLPPAKCIMCYRKPCSHYLQAHSHLELAQQCQQRAYTFLEDLAVPPDRQAELQQTLCDITRVADMFGGVRSKTHETVTQDLTRNLKLRQNFEGQGLLGMVSVLAWSEFAESSKKLQKALAVKEEPKEAPGVQVKAEPVEAPDAATNPLAVVRYDPHDDEDEPAGPSERKPHFSMGPASAPKRANEDDASESDPWGSDIEVVFNKYKAKAKGRSKSKLSKRQLDISSGSDDDESSCTDSTLLKSLKRGLKRMREERRRKRGRHGGGSVGRDRGGGKQTRPIMISDSD</sequence>
<dbReference type="AlphaFoldDB" id="A0A427XQT5"/>
<feature type="compositionally biased region" description="Basic residues" evidence="1">
    <location>
        <begin position="300"/>
        <end position="314"/>
    </location>
</feature>
<evidence type="ECO:0000256" key="1">
    <source>
        <dbReference type="SAM" id="MobiDB-lite"/>
    </source>
</evidence>
<dbReference type="GeneID" id="39593138"/>
<keyword evidence="3" id="KW-1185">Reference proteome</keyword>
<name>A0A427XQT5_9TREE</name>
<evidence type="ECO:0000313" key="3">
    <source>
        <dbReference type="Proteomes" id="UP000279236"/>
    </source>
</evidence>
<protein>
    <submittedName>
        <fullName evidence="2">Uncharacterized protein</fullName>
    </submittedName>
</protein>
<feature type="region of interest" description="Disordered" evidence="1">
    <location>
        <begin position="216"/>
        <end position="381"/>
    </location>
</feature>
<evidence type="ECO:0000313" key="2">
    <source>
        <dbReference type="EMBL" id="RSH81158.1"/>
    </source>
</evidence>
<reference evidence="2 3" key="1">
    <citation type="submission" date="2018-11" db="EMBL/GenBank/DDBJ databases">
        <title>Genome sequence of Apiotrichum porosum DSM 27194.</title>
        <authorList>
            <person name="Aliyu H."/>
            <person name="Gorte O."/>
            <person name="Ochsenreither K."/>
        </authorList>
    </citation>
    <scope>NUCLEOTIDE SEQUENCE [LARGE SCALE GENOMIC DNA]</scope>
    <source>
        <strain evidence="2 3">DSM 27194</strain>
    </source>
</reference>
<dbReference type="RefSeq" id="XP_028475877.1">
    <property type="nucleotide sequence ID" value="XM_028623903.1"/>
</dbReference>
<comment type="caution">
    <text evidence="2">The sequence shown here is derived from an EMBL/GenBank/DDBJ whole genome shotgun (WGS) entry which is preliminary data.</text>
</comment>